<dbReference type="AlphaFoldDB" id="A0A177B8T0"/>
<dbReference type="Pfam" id="PF07393">
    <property type="entry name" value="Sec10_HB"/>
    <property type="match status" value="1"/>
</dbReference>
<accession>A0A177B8T0</accession>
<sequence>MNFSGDGNQKIKEALMALFQPNFNVVTFINKITKDFVNSSNLRLVLTNNSSDYSNSIMFSVMYGKLNSVHRKISKIKRAKTTIEPIDEKYKTMFMQIESTLKELEEDASNLHKFISYIKQRLIENHEKIFNQKSGLRRMKELKSTMHLFKMYTVENQIFIDPIISPKNIVKNNKEIITLNHISNFIPKLESNCVIKKRLNKKSEELIFILTEKFKFASHKGNINEMKMLDSIIYKTDSNAIGYIDVYISNLCVYVESVVDKFEALRIILHKDIDQISKSNILKRVHRTPFVRNSLGKTSSFCEELSYLIKKSYEIENSIIGKMTWPYVHASNLETFRKYRSRYINFEIKEQQKLMTKLVEKLPYHKTKTNVENNSALDIDKIQIDTKKKSTNRQMMRGLGSLKKKAKKLNYQFFDSTPVKLNKIHKSQSLISFGKSFSKELNISNSSSDVESNKDSTDANTDLDNGNGFSLFYEIFSSLINNIFRCINNFSENNIIISKVLTHVYEESELFKRLLADNIKSFYLLITKSIKKALKICRKEKVYSKPFYTKQTTDTAINICDYIKRKKCIVDRIVDDKNYTIFWSSFESYMFYLLLNYFKKSLYNKKGGQVAHCDCSLFTSTLTRIRNNDKSTIDVLILSDLTNLLNLPKKSLNSTIENSTYKRIPRSIIQDFIDLRSD</sequence>
<name>A0A177B8T0_9BILA</name>
<comment type="caution">
    <text evidence="2">The sequence shown here is derived from an EMBL/GenBank/DDBJ whole genome shotgun (WGS) entry which is preliminary data.</text>
</comment>
<gene>
    <name evidence="2" type="ORF">A3Q56_01548</name>
</gene>
<reference evidence="2 3" key="1">
    <citation type="submission" date="2016-04" db="EMBL/GenBank/DDBJ databases">
        <title>The genome of Intoshia linei affirms orthonectids as highly simplified spiralians.</title>
        <authorList>
            <person name="Mikhailov K.V."/>
            <person name="Slusarev G.S."/>
            <person name="Nikitin M.A."/>
            <person name="Logacheva M.D."/>
            <person name="Penin A."/>
            <person name="Aleoshin V."/>
            <person name="Panchin Y.V."/>
        </authorList>
    </citation>
    <scope>NUCLEOTIDE SEQUENCE [LARGE SCALE GENOMIC DNA]</scope>
    <source>
        <strain evidence="2">Intl2013</strain>
        <tissue evidence="2">Whole animal</tissue>
    </source>
</reference>
<keyword evidence="3" id="KW-1185">Reference proteome</keyword>
<evidence type="ECO:0000313" key="3">
    <source>
        <dbReference type="Proteomes" id="UP000078046"/>
    </source>
</evidence>
<organism evidence="2 3">
    <name type="scientific">Intoshia linei</name>
    <dbReference type="NCBI Taxonomy" id="1819745"/>
    <lineage>
        <taxon>Eukaryota</taxon>
        <taxon>Metazoa</taxon>
        <taxon>Spiralia</taxon>
        <taxon>Lophotrochozoa</taxon>
        <taxon>Mesozoa</taxon>
        <taxon>Orthonectida</taxon>
        <taxon>Rhopaluridae</taxon>
        <taxon>Intoshia</taxon>
    </lineage>
</organism>
<evidence type="ECO:0000313" key="2">
    <source>
        <dbReference type="EMBL" id="OAF70709.1"/>
    </source>
</evidence>
<proteinExistence type="predicted"/>
<protein>
    <recommendedName>
        <fullName evidence="1">Exocyst complex component Sec10-like alpha-helical bundle domain-containing protein</fullName>
    </recommendedName>
</protein>
<dbReference type="EMBL" id="LWCA01000119">
    <property type="protein sequence ID" value="OAF70709.1"/>
    <property type="molecule type" value="Genomic_DNA"/>
</dbReference>
<dbReference type="InterPro" id="IPR048627">
    <property type="entry name" value="Sec10_HB"/>
</dbReference>
<dbReference type="Proteomes" id="UP000078046">
    <property type="component" value="Unassembled WGS sequence"/>
</dbReference>
<feature type="domain" description="Exocyst complex component Sec10-like alpha-helical bundle" evidence="1">
    <location>
        <begin position="542"/>
        <end position="678"/>
    </location>
</feature>
<evidence type="ECO:0000259" key="1">
    <source>
        <dbReference type="Pfam" id="PF07393"/>
    </source>
</evidence>